<evidence type="ECO:0000313" key="1">
    <source>
        <dbReference type="EMBL" id="GMF42232.1"/>
    </source>
</evidence>
<dbReference type="AlphaFoldDB" id="A0A9W6XNV6"/>
<protein>
    <submittedName>
        <fullName evidence="1">Unnamed protein product</fullName>
    </submittedName>
</protein>
<organism evidence="1 2">
    <name type="scientific">Phytophthora fragariaefolia</name>
    <dbReference type="NCBI Taxonomy" id="1490495"/>
    <lineage>
        <taxon>Eukaryota</taxon>
        <taxon>Sar</taxon>
        <taxon>Stramenopiles</taxon>
        <taxon>Oomycota</taxon>
        <taxon>Peronosporomycetes</taxon>
        <taxon>Peronosporales</taxon>
        <taxon>Peronosporaceae</taxon>
        <taxon>Phytophthora</taxon>
    </lineage>
</organism>
<name>A0A9W6XNV6_9STRA</name>
<reference evidence="1" key="1">
    <citation type="submission" date="2023-04" db="EMBL/GenBank/DDBJ databases">
        <title>Phytophthora fragariaefolia NBRC 109709.</title>
        <authorList>
            <person name="Ichikawa N."/>
            <person name="Sato H."/>
            <person name="Tonouchi N."/>
        </authorList>
    </citation>
    <scope>NUCLEOTIDE SEQUENCE</scope>
    <source>
        <strain evidence="1">NBRC 109709</strain>
    </source>
</reference>
<sequence>MKELKTSVRITIAYGTKIDALLRAPWAIVHARLGHIPFKRYEQLLKMAGGVPRIADDMPTYNLCAGCCMGKMRAADFPHYPANMVKSTSVLELVYTNLMGPMQTRLHGGGDIHRRLLTTRDRLFYEGKVGGAASVQDL</sequence>
<comment type="caution">
    <text evidence="1">The sequence shown here is derived from an EMBL/GenBank/DDBJ whole genome shotgun (WGS) entry which is preliminary data.</text>
</comment>
<dbReference type="Proteomes" id="UP001165121">
    <property type="component" value="Unassembled WGS sequence"/>
</dbReference>
<keyword evidence="2" id="KW-1185">Reference proteome</keyword>
<dbReference type="EMBL" id="BSXT01001413">
    <property type="protein sequence ID" value="GMF42232.1"/>
    <property type="molecule type" value="Genomic_DNA"/>
</dbReference>
<evidence type="ECO:0000313" key="2">
    <source>
        <dbReference type="Proteomes" id="UP001165121"/>
    </source>
</evidence>
<proteinExistence type="predicted"/>
<dbReference type="OrthoDB" id="116155at2759"/>
<gene>
    <name evidence="1" type="ORF">Pfra01_001372900</name>
</gene>
<accession>A0A9W6XNV6</accession>